<proteinExistence type="predicted"/>
<dbReference type="EMBL" id="LS483470">
    <property type="protein sequence ID" value="SQI38625.1"/>
    <property type="molecule type" value="Genomic_DNA"/>
</dbReference>
<dbReference type="AlphaFoldDB" id="A0A2X4XFF2"/>
<gene>
    <name evidence="2" type="ORF">NCTC12151_01235</name>
</gene>
<dbReference type="RefSeq" id="WP_111739810.1">
    <property type="nucleotide sequence ID" value="NZ_LR698987.1"/>
</dbReference>
<evidence type="ECO:0000313" key="3">
    <source>
        <dbReference type="Proteomes" id="UP000249005"/>
    </source>
</evidence>
<dbReference type="OrthoDB" id="9033252at2"/>
<organism evidence="2 3">
    <name type="scientific">Leminorella richardii</name>
    <dbReference type="NCBI Taxonomy" id="158841"/>
    <lineage>
        <taxon>Bacteria</taxon>
        <taxon>Pseudomonadati</taxon>
        <taxon>Pseudomonadota</taxon>
        <taxon>Gammaproteobacteria</taxon>
        <taxon>Enterobacterales</taxon>
        <taxon>Budviciaceae</taxon>
        <taxon>Leminorella</taxon>
    </lineage>
</organism>
<feature type="signal peptide" evidence="1">
    <location>
        <begin position="1"/>
        <end position="32"/>
    </location>
</feature>
<accession>A0A2X4XFF2</accession>
<dbReference type="Proteomes" id="UP000249005">
    <property type="component" value="Chromosome 1"/>
</dbReference>
<reference evidence="2 3" key="1">
    <citation type="submission" date="2018-06" db="EMBL/GenBank/DDBJ databases">
        <authorList>
            <consortium name="Pathogen Informatics"/>
            <person name="Doyle S."/>
        </authorList>
    </citation>
    <scope>NUCLEOTIDE SEQUENCE [LARGE SCALE GENOMIC DNA]</scope>
    <source>
        <strain evidence="2 3">NCTC12151</strain>
    </source>
</reference>
<feature type="chain" id="PRO_5016019720" description="Outer membrane lipoprotein-sorting protein" evidence="1">
    <location>
        <begin position="33"/>
        <end position="249"/>
    </location>
</feature>
<evidence type="ECO:0000313" key="2">
    <source>
        <dbReference type="EMBL" id="SQI38625.1"/>
    </source>
</evidence>
<evidence type="ECO:0000256" key="1">
    <source>
        <dbReference type="SAM" id="SignalP"/>
    </source>
</evidence>
<sequence>MQERNKYMRKGKRTIGAFVAVISLSAANIALSDDKLDENKIGEILTTSFTDLKNVTKYACVNLFDLGPKLPGNLETASLTYRNQKGVIRKDIAALISSGLITVRLDSGKGSVTTVGYSGKKTRQDVPLSYVDLTPLGMSFYRYDDAELINMPKDTYGENRFCAYIQYGGIERFMKPAKNPFDNNPHLVTWVEFLWKPDESKTPWLAVPELKERLSFYPKKDGWMRGGIMLEQYDDGHWRLGNKPYAIRW</sequence>
<keyword evidence="3" id="KW-1185">Reference proteome</keyword>
<keyword evidence="1" id="KW-0732">Signal</keyword>
<name>A0A2X4XFF2_9GAMM</name>
<evidence type="ECO:0008006" key="4">
    <source>
        <dbReference type="Google" id="ProtNLM"/>
    </source>
</evidence>
<dbReference type="KEGG" id="lri:NCTC12151_01235"/>
<protein>
    <recommendedName>
        <fullName evidence="4">Outer membrane lipoprotein-sorting protein</fullName>
    </recommendedName>
</protein>